<comment type="subunit">
    <text evidence="9">Homodimer, may be a subunit of the RNA degradosome.</text>
</comment>
<feature type="region of interest" description="Disordered" evidence="13">
    <location>
        <begin position="1"/>
        <end position="31"/>
    </location>
</feature>
<organism evidence="15 16">
    <name type="scientific">Candidatus Sungbacteria bacterium GWC2_49_10</name>
    <dbReference type="NCBI Taxonomy" id="1802263"/>
    <lineage>
        <taxon>Bacteria</taxon>
        <taxon>Candidatus Sungiibacteriota</taxon>
    </lineage>
</organism>
<dbReference type="CDD" id="cd07714">
    <property type="entry name" value="RNaseJ_MBL-fold"/>
    <property type="match status" value="1"/>
</dbReference>
<accession>A0A1G2K561</accession>
<keyword evidence="6 12" id="KW-0862">Zinc</keyword>
<feature type="compositionally biased region" description="Basic residues" evidence="13">
    <location>
        <begin position="1"/>
        <end position="15"/>
    </location>
</feature>
<dbReference type="GO" id="GO:0004534">
    <property type="term" value="F:5'-3' RNA exonuclease activity"/>
    <property type="evidence" value="ECO:0007669"/>
    <property type="project" value="UniProtKB-UniRule"/>
</dbReference>
<dbReference type="GO" id="GO:0005737">
    <property type="term" value="C:cytoplasm"/>
    <property type="evidence" value="ECO:0007669"/>
    <property type="project" value="UniProtKB-SubCell"/>
</dbReference>
<comment type="similarity">
    <text evidence="9">Belongs to the metallo-beta-lactamase superfamily. RNA-metabolizing metallo-beta-lactamase-like family. Bacterial RNase J subfamily.</text>
</comment>
<dbReference type="PANTHER" id="PTHR43694">
    <property type="entry name" value="RIBONUCLEASE J"/>
    <property type="match status" value="1"/>
</dbReference>
<keyword evidence="4 9" id="KW-0255">Endonuclease</keyword>
<comment type="caution">
    <text evidence="9">Lacks conserved residue(s) required for the propagation of feature annotation.</text>
</comment>
<evidence type="ECO:0000256" key="12">
    <source>
        <dbReference type="PIRSR" id="PIRSR004803-3"/>
    </source>
</evidence>
<dbReference type="GO" id="GO:0006364">
    <property type="term" value="P:rRNA processing"/>
    <property type="evidence" value="ECO:0007669"/>
    <property type="project" value="UniProtKB-UniRule"/>
</dbReference>
<dbReference type="SMART" id="SM00849">
    <property type="entry name" value="Lactamase_B"/>
    <property type="match status" value="1"/>
</dbReference>
<dbReference type="InterPro" id="IPR030854">
    <property type="entry name" value="RNase_J_bac"/>
</dbReference>
<feature type="binding site" evidence="12">
    <location>
        <position position="75"/>
    </location>
    <ligand>
        <name>Ca(2+)</name>
        <dbReference type="ChEBI" id="CHEBI:29108"/>
    </ligand>
</feature>
<dbReference type="InterPro" id="IPR041636">
    <property type="entry name" value="RNase_J_C"/>
</dbReference>
<dbReference type="Gene3D" id="3.60.15.10">
    <property type="entry name" value="Ribonuclease Z/Hydroxyacylglutathione hydrolase-like"/>
    <property type="match status" value="1"/>
</dbReference>
<comment type="subcellular location">
    <subcellularLocation>
        <location evidence="9">Cytoplasm</location>
    </subcellularLocation>
</comment>
<feature type="binding site" evidence="12">
    <location>
        <position position="418"/>
    </location>
    <ligand>
        <name>Zn(2+)</name>
        <dbReference type="ChEBI" id="CHEBI:29105"/>
        <label>1</label>
        <note>catalytic</note>
    </ligand>
</feature>
<gene>
    <name evidence="9" type="primary">rnj</name>
    <name evidence="15" type="ORF">A2131_01210</name>
</gene>
<protein>
    <recommendedName>
        <fullName evidence="9">Ribonuclease J</fullName>
        <shortName evidence="9">RNase J</shortName>
        <ecNumber evidence="9">3.1.-.-</ecNumber>
    </recommendedName>
</protein>
<keyword evidence="7 9" id="KW-0269">Exonuclease</keyword>
<feature type="binding site" evidence="12">
    <location>
        <position position="102"/>
    </location>
    <ligand>
        <name>Zn(2+)</name>
        <dbReference type="ChEBI" id="CHEBI:29105"/>
        <label>1</label>
        <note>catalytic</note>
    </ligand>
</feature>
<reference evidence="15 16" key="1">
    <citation type="journal article" date="2016" name="Nat. Commun.">
        <title>Thousands of microbial genomes shed light on interconnected biogeochemical processes in an aquifer system.</title>
        <authorList>
            <person name="Anantharaman K."/>
            <person name="Brown C.T."/>
            <person name="Hug L.A."/>
            <person name="Sharon I."/>
            <person name="Castelle C.J."/>
            <person name="Probst A.J."/>
            <person name="Thomas B.C."/>
            <person name="Singh A."/>
            <person name="Wilkins M.J."/>
            <person name="Karaoz U."/>
            <person name="Brodie E.L."/>
            <person name="Williams K.H."/>
            <person name="Hubbard S.S."/>
            <person name="Banfield J.F."/>
        </authorList>
    </citation>
    <scope>NUCLEOTIDE SEQUENCE [LARGE SCALE GENOMIC DNA]</scope>
</reference>
<dbReference type="Pfam" id="PF17770">
    <property type="entry name" value="RNase_J_C"/>
    <property type="match status" value="1"/>
</dbReference>
<keyword evidence="5 9" id="KW-0378">Hydrolase</keyword>
<evidence type="ECO:0000256" key="8">
    <source>
        <dbReference type="ARBA" id="ARBA00022884"/>
    </source>
</evidence>
<evidence type="ECO:0000256" key="4">
    <source>
        <dbReference type="ARBA" id="ARBA00022759"/>
    </source>
</evidence>
<dbReference type="InterPro" id="IPR055132">
    <property type="entry name" value="RNase_J_b_CASP"/>
</dbReference>
<feature type="binding site" evidence="12">
    <location>
        <position position="104"/>
    </location>
    <ligand>
        <name>Zn(2+)</name>
        <dbReference type="ChEBI" id="CHEBI:29105"/>
        <label>1</label>
        <note>catalytic</note>
    </ligand>
</feature>
<evidence type="ECO:0000256" key="3">
    <source>
        <dbReference type="ARBA" id="ARBA00022723"/>
    </source>
</evidence>
<dbReference type="NCBIfam" id="TIGR00649">
    <property type="entry name" value="MG423"/>
    <property type="match status" value="1"/>
</dbReference>
<comment type="cofactor">
    <cofactor evidence="12">
        <name>Ca(2+)</name>
        <dbReference type="ChEBI" id="CHEBI:29108"/>
    </cofactor>
    <text evidence="12">Binds 1 Ca(2+) cation per subunit. Seen in 1 crystal structure, it is not clear if it is physiologically important.</text>
</comment>
<evidence type="ECO:0000256" key="10">
    <source>
        <dbReference type="PIRSR" id="PIRSR004803-1"/>
    </source>
</evidence>
<dbReference type="GO" id="GO:0004521">
    <property type="term" value="F:RNA endonuclease activity"/>
    <property type="evidence" value="ECO:0007669"/>
    <property type="project" value="UniProtKB-UniRule"/>
</dbReference>
<dbReference type="PANTHER" id="PTHR43694:SF1">
    <property type="entry name" value="RIBONUCLEASE J"/>
    <property type="match status" value="1"/>
</dbReference>
<evidence type="ECO:0000256" key="5">
    <source>
        <dbReference type="ARBA" id="ARBA00022801"/>
    </source>
</evidence>
<dbReference type="EC" id="3.1.-.-" evidence="9"/>
<comment type="cofactor">
    <cofactor evidence="12">
        <name>Zn(2+)</name>
        <dbReference type="ChEBI" id="CHEBI:29105"/>
    </cofactor>
    <text evidence="12">Binds 2 Zn(2+) ions per subunit. It is not clear if Zn(2+) or Mg(2+) is physiologically important.</text>
</comment>
<feature type="binding site" evidence="12">
    <location>
        <position position="169"/>
    </location>
    <ligand>
        <name>Zn(2+)</name>
        <dbReference type="ChEBI" id="CHEBI:29105"/>
        <label>1</label>
        <note>catalytic</note>
    </ligand>
</feature>
<dbReference type="SUPFAM" id="SSF56281">
    <property type="entry name" value="Metallo-hydrolase/oxidoreductase"/>
    <property type="match status" value="1"/>
</dbReference>
<evidence type="ECO:0000256" key="11">
    <source>
        <dbReference type="PIRSR" id="PIRSR004803-2"/>
    </source>
</evidence>
<dbReference type="AlphaFoldDB" id="A0A1G2K561"/>
<dbReference type="Pfam" id="PF00753">
    <property type="entry name" value="Lactamase_B"/>
    <property type="match status" value="1"/>
</dbReference>
<feature type="active site" description="Proton acceptor" evidence="10">
    <location>
        <position position="396"/>
    </location>
</feature>
<dbReference type="PIRSF" id="PIRSF004803">
    <property type="entry name" value="RnjA"/>
    <property type="match status" value="1"/>
</dbReference>
<evidence type="ECO:0000259" key="14">
    <source>
        <dbReference type="SMART" id="SM00849"/>
    </source>
</evidence>
<feature type="binding site" evidence="12">
    <location>
        <position position="472"/>
    </location>
    <ligand>
        <name>Ca(2+)</name>
        <dbReference type="ChEBI" id="CHEBI:29108"/>
    </ligand>
</feature>
<feature type="binding site" evidence="12">
    <location>
        <position position="77"/>
    </location>
    <ligand>
        <name>Ca(2+)</name>
        <dbReference type="ChEBI" id="CHEBI:29108"/>
    </ligand>
</feature>
<evidence type="ECO:0000256" key="1">
    <source>
        <dbReference type="ARBA" id="ARBA00022490"/>
    </source>
</evidence>
<proteinExistence type="inferred from homology"/>
<dbReference type="InterPro" id="IPR001279">
    <property type="entry name" value="Metallo-B-lactamas"/>
</dbReference>
<dbReference type="Gene3D" id="3.10.20.580">
    <property type="match status" value="1"/>
</dbReference>
<evidence type="ECO:0000313" key="15">
    <source>
        <dbReference type="EMBL" id="OGZ94313.1"/>
    </source>
</evidence>
<dbReference type="GO" id="GO:0003723">
    <property type="term" value="F:RNA binding"/>
    <property type="evidence" value="ECO:0007669"/>
    <property type="project" value="UniProtKB-UniRule"/>
</dbReference>
<dbReference type="HAMAP" id="MF_01491">
    <property type="entry name" value="RNase_J_bact"/>
    <property type="match status" value="1"/>
</dbReference>
<dbReference type="Proteomes" id="UP000177392">
    <property type="component" value="Unassembled WGS sequence"/>
</dbReference>
<keyword evidence="2 9" id="KW-0540">Nuclease</keyword>
<evidence type="ECO:0000256" key="7">
    <source>
        <dbReference type="ARBA" id="ARBA00022839"/>
    </source>
</evidence>
<keyword evidence="3 12" id="KW-0479">Metal-binding</keyword>
<dbReference type="InterPro" id="IPR004613">
    <property type="entry name" value="RNase_J"/>
</dbReference>
<evidence type="ECO:0000256" key="2">
    <source>
        <dbReference type="ARBA" id="ARBA00022722"/>
    </source>
</evidence>
<keyword evidence="1 9" id="KW-0963">Cytoplasm</keyword>
<dbReference type="InterPro" id="IPR011108">
    <property type="entry name" value="RMMBL"/>
</dbReference>
<dbReference type="Gene3D" id="3.40.50.10710">
    <property type="entry name" value="Metallo-hydrolase/oxidoreductase"/>
    <property type="match status" value="1"/>
</dbReference>
<sequence>MQTRRHIHDGRRQSRPHLNIQRSHSPIPPGTRGELRFIPLGGCGEVQRSTYIYEYNDDIVIIDMGLQFPDEDMPGIDYLIANVEYLKPRKKNIRGIIITHGHYDHFGAIPHLLDSLGNPPIFATALTRGMIMKRQEDFKQMPKPKIELITTESKVRLGNFLVEFYHINHNIPDSVGVVLRTPVGTVVHTGDFKFDPQPVSEATADLRRIAEIGRQGVLLLVSESTDADSPGHQISETEVQKTIEEIFKVAPGRIIAATFASLITRLQQLIWLSEKYGRKVALEGFSIRQNIAVAQELGYLKIKKGTIIDAKDIHRYKENEIAILCTGAQGEDRAALMRIANNEHRIITIQPKDSVIFSSSVIPGNENTVQRLKDTLYKRAGKVYHYATMDIHSGGHAKQDELTQMIKLTKPKYMIPIHGNYFMLKIHAELAEKAGVQKNHIMVAEDGEIVSMNREGIRKLKERAPTDYVMVDGLGVGDVKEVVIRDRQHLAEDGIFVIIAIVDARTGKVKTSPDIISRGFIYLKESQELLKEVRKRTRTIIEGMTATNTRPIDWIYVKDEVREKIGQFLFSKTARRPMVLPVVIEV</sequence>
<dbReference type="InterPro" id="IPR042173">
    <property type="entry name" value="RNase_J_2"/>
</dbReference>
<feature type="binding site" evidence="12">
    <location>
        <position position="105"/>
    </location>
    <ligand>
        <name>Zn(2+)</name>
        <dbReference type="ChEBI" id="CHEBI:29105"/>
        <label>1</label>
        <note>catalytic</note>
    </ligand>
</feature>
<dbReference type="InterPro" id="IPR036866">
    <property type="entry name" value="RibonucZ/Hydroxyglut_hydro"/>
</dbReference>
<dbReference type="Pfam" id="PF22505">
    <property type="entry name" value="RNase_J_b_CASP"/>
    <property type="match status" value="1"/>
</dbReference>
<feature type="binding site" evidence="12">
    <location>
        <position position="191"/>
    </location>
    <ligand>
        <name>Zn(2+)</name>
        <dbReference type="ChEBI" id="CHEBI:29105"/>
        <label>1</label>
        <note>catalytic</note>
    </ligand>
</feature>
<keyword evidence="9" id="KW-0698">rRNA processing</keyword>
<feature type="binding site" evidence="12">
    <location>
        <position position="100"/>
    </location>
    <ligand>
        <name>Zn(2+)</name>
        <dbReference type="ChEBI" id="CHEBI:29105"/>
        <label>1</label>
        <note>catalytic</note>
    </ligand>
</feature>
<feature type="domain" description="Metallo-beta-lactamase" evidence="14">
    <location>
        <begin position="47"/>
        <end position="253"/>
    </location>
</feature>
<evidence type="ECO:0000256" key="9">
    <source>
        <dbReference type="HAMAP-Rule" id="MF_01491"/>
    </source>
</evidence>
<name>A0A1G2K561_9BACT</name>
<evidence type="ECO:0000256" key="6">
    <source>
        <dbReference type="ARBA" id="ARBA00022833"/>
    </source>
</evidence>
<evidence type="ECO:0000256" key="13">
    <source>
        <dbReference type="SAM" id="MobiDB-lite"/>
    </source>
</evidence>
<evidence type="ECO:0000313" key="16">
    <source>
        <dbReference type="Proteomes" id="UP000177392"/>
    </source>
</evidence>
<dbReference type="GO" id="GO:0008270">
    <property type="term" value="F:zinc ion binding"/>
    <property type="evidence" value="ECO:0007669"/>
    <property type="project" value="InterPro"/>
</dbReference>
<feature type="binding site" evidence="11">
    <location>
        <begin position="392"/>
        <end position="396"/>
    </location>
    <ligand>
        <name>substrate</name>
    </ligand>
</feature>
<dbReference type="Pfam" id="PF07521">
    <property type="entry name" value="RMMBL"/>
    <property type="match status" value="1"/>
</dbReference>
<dbReference type="EMBL" id="MHQB01000015">
    <property type="protein sequence ID" value="OGZ94313.1"/>
    <property type="molecule type" value="Genomic_DNA"/>
</dbReference>
<feature type="active site" description="Proton donor" evidence="10">
    <location>
        <position position="223"/>
    </location>
</feature>
<keyword evidence="8 9" id="KW-0694">RNA-binding</keyword>
<keyword evidence="12" id="KW-0106">Calcium</keyword>
<comment type="caution">
    <text evidence="15">The sequence shown here is derived from an EMBL/GenBank/DDBJ whole genome shotgun (WGS) entry which is preliminary data.</text>
</comment>
<comment type="function">
    <text evidence="9">An RNase that has 5'-3' exonuclease and possibly endonuclease activity. Involved in maturation of rRNA and in some organisms also mRNA maturation and/or decay.</text>
</comment>